<organism evidence="1 2">
    <name type="scientific">Rhodocollybia butyracea</name>
    <dbReference type="NCBI Taxonomy" id="206335"/>
    <lineage>
        <taxon>Eukaryota</taxon>
        <taxon>Fungi</taxon>
        <taxon>Dikarya</taxon>
        <taxon>Basidiomycota</taxon>
        <taxon>Agaricomycotina</taxon>
        <taxon>Agaricomycetes</taxon>
        <taxon>Agaricomycetidae</taxon>
        <taxon>Agaricales</taxon>
        <taxon>Marasmiineae</taxon>
        <taxon>Omphalotaceae</taxon>
        <taxon>Rhodocollybia</taxon>
    </lineage>
</organism>
<comment type="caution">
    <text evidence="1">The sequence shown here is derived from an EMBL/GenBank/DDBJ whole genome shotgun (WGS) entry which is preliminary data.</text>
</comment>
<dbReference type="EMBL" id="JADNRY010000200">
    <property type="protein sequence ID" value="KAF9061488.1"/>
    <property type="molecule type" value="Genomic_DNA"/>
</dbReference>
<evidence type="ECO:0000313" key="1">
    <source>
        <dbReference type="EMBL" id="KAF9061488.1"/>
    </source>
</evidence>
<name>A0A9P5U1E3_9AGAR</name>
<keyword evidence="2" id="KW-1185">Reference proteome</keyword>
<reference evidence="1" key="1">
    <citation type="submission" date="2020-11" db="EMBL/GenBank/DDBJ databases">
        <authorList>
            <consortium name="DOE Joint Genome Institute"/>
            <person name="Ahrendt S."/>
            <person name="Riley R."/>
            <person name="Andreopoulos W."/>
            <person name="Labutti K."/>
            <person name="Pangilinan J."/>
            <person name="Ruiz-Duenas F.J."/>
            <person name="Barrasa J.M."/>
            <person name="Sanchez-Garcia M."/>
            <person name="Camarero S."/>
            <person name="Miyauchi S."/>
            <person name="Serrano A."/>
            <person name="Linde D."/>
            <person name="Babiker R."/>
            <person name="Drula E."/>
            <person name="Ayuso-Fernandez I."/>
            <person name="Pacheco R."/>
            <person name="Padilla G."/>
            <person name="Ferreira P."/>
            <person name="Barriuso J."/>
            <person name="Kellner H."/>
            <person name="Castanera R."/>
            <person name="Alfaro M."/>
            <person name="Ramirez L."/>
            <person name="Pisabarro A.G."/>
            <person name="Kuo A."/>
            <person name="Tritt A."/>
            <person name="Lipzen A."/>
            <person name="He G."/>
            <person name="Yan M."/>
            <person name="Ng V."/>
            <person name="Cullen D."/>
            <person name="Martin F."/>
            <person name="Rosso M.-N."/>
            <person name="Henrissat B."/>
            <person name="Hibbett D."/>
            <person name="Martinez A.T."/>
            <person name="Grigoriev I.V."/>
        </authorList>
    </citation>
    <scope>NUCLEOTIDE SEQUENCE</scope>
    <source>
        <strain evidence="1">AH 40177</strain>
    </source>
</reference>
<dbReference type="Proteomes" id="UP000772434">
    <property type="component" value="Unassembled WGS sequence"/>
</dbReference>
<sequence length="193" mass="21877">MGTLSYNVKEVIIVNWNDNGQLVDCKRDNNSQLNYSVHRYVANVLQFPNLNMKKAITQCDGQDHRIRTLGKVLGSIPAWGAAAAVHMAITPELYGHAVWPEHIYGDRPDFNHRSGLLAQMLPSYTGALQVDEKESFGDTAVLSWLARYPEDITPGRKEQINQTQPAHTLVYPDDWPQTELEWLSDADLRYTPE</sequence>
<accession>A0A9P5U1E3</accession>
<protein>
    <submittedName>
        <fullName evidence="1">Uncharacterized protein</fullName>
    </submittedName>
</protein>
<dbReference type="AlphaFoldDB" id="A0A9P5U1E3"/>
<evidence type="ECO:0000313" key="2">
    <source>
        <dbReference type="Proteomes" id="UP000772434"/>
    </source>
</evidence>
<proteinExistence type="predicted"/>
<gene>
    <name evidence="1" type="ORF">BDP27DRAFT_1369604</name>
</gene>